<sequence>MKRHLFLQNVCRRQLSLLKSDEIAAESAVLEP</sequence>
<comment type="caution">
    <text evidence="1">The sequence shown here is derived from an EMBL/GenBank/DDBJ whole genome shotgun (WGS) entry which is preliminary data.</text>
</comment>
<name>A0A0V0WJS3_TRIPS</name>
<gene>
    <name evidence="1" type="ORF">T4E_3400</name>
</gene>
<proteinExistence type="predicted"/>
<dbReference type="EMBL" id="JYDU01000966">
    <property type="protein sequence ID" value="KRX75925.1"/>
    <property type="molecule type" value="Genomic_DNA"/>
</dbReference>
<dbReference type="AlphaFoldDB" id="A0A0V0WJS3"/>
<evidence type="ECO:0000313" key="2">
    <source>
        <dbReference type="Proteomes" id="UP000054815"/>
    </source>
</evidence>
<evidence type="ECO:0000313" key="1">
    <source>
        <dbReference type="EMBL" id="KRX75925.1"/>
    </source>
</evidence>
<dbReference type="Proteomes" id="UP000054815">
    <property type="component" value="Unassembled WGS sequence"/>
</dbReference>
<protein>
    <submittedName>
        <fullName evidence="1">Uncharacterized protein</fullName>
    </submittedName>
</protein>
<accession>A0A0V0WJS3</accession>
<reference evidence="1 2" key="1">
    <citation type="submission" date="2015-01" db="EMBL/GenBank/DDBJ databases">
        <title>Evolution of Trichinella species and genotypes.</title>
        <authorList>
            <person name="Korhonen P.K."/>
            <person name="Edoardo P."/>
            <person name="Giuseppe L.R."/>
            <person name="Gasser R.B."/>
        </authorList>
    </citation>
    <scope>NUCLEOTIDE SEQUENCE [LARGE SCALE GENOMIC DNA]</scope>
    <source>
        <strain evidence="1">ISS141</strain>
    </source>
</reference>
<organism evidence="1 2">
    <name type="scientific">Trichinella pseudospiralis</name>
    <name type="common">Parasitic roundworm</name>
    <dbReference type="NCBI Taxonomy" id="6337"/>
    <lineage>
        <taxon>Eukaryota</taxon>
        <taxon>Metazoa</taxon>
        <taxon>Ecdysozoa</taxon>
        <taxon>Nematoda</taxon>
        <taxon>Enoplea</taxon>
        <taxon>Dorylaimia</taxon>
        <taxon>Trichinellida</taxon>
        <taxon>Trichinellidae</taxon>
        <taxon>Trichinella</taxon>
    </lineage>
</organism>